<evidence type="ECO:0000313" key="6">
    <source>
        <dbReference type="Proteomes" id="UP000641514"/>
    </source>
</evidence>
<dbReference type="RefSeq" id="WP_188675643.1">
    <property type="nucleotide sequence ID" value="NZ_BMJH01000003.1"/>
</dbReference>
<dbReference type="PANTHER" id="PTHR24220">
    <property type="entry name" value="IMPORT ATP-BINDING PROTEIN"/>
    <property type="match status" value="1"/>
</dbReference>
<dbReference type="GO" id="GO:0016887">
    <property type="term" value="F:ATP hydrolysis activity"/>
    <property type="evidence" value="ECO:0007669"/>
    <property type="project" value="InterPro"/>
</dbReference>
<reference evidence="5" key="2">
    <citation type="submission" date="2020-09" db="EMBL/GenBank/DDBJ databases">
        <authorList>
            <person name="Sun Q."/>
            <person name="Zhou Y."/>
        </authorList>
    </citation>
    <scope>NUCLEOTIDE SEQUENCE</scope>
    <source>
        <strain evidence="5">CGMCC 1.15478</strain>
    </source>
</reference>
<evidence type="ECO:0000313" key="5">
    <source>
        <dbReference type="EMBL" id="GGC71631.1"/>
    </source>
</evidence>
<gene>
    <name evidence="5" type="ORF">GCM10011410_25790</name>
</gene>
<keyword evidence="1" id="KW-0813">Transport</keyword>
<dbReference type="PROSITE" id="PS00211">
    <property type="entry name" value="ABC_TRANSPORTER_1"/>
    <property type="match status" value="1"/>
</dbReference>
<dbReference type="SMART" id="SM00382">
    <property type="entry name" value="AAA"/>
    <property type="match status" value="1"/>
</dbReference>
<dbReference type="Proteomes" id="UP000641514">
    <property type="component" value="Unassembled WGS sequence"/>
</dbReference>
<dbReference type="InterPro" id="IPR003593">
    <property type="entry name" value="AAA+_ATPase"/>
</dbReference>
<dbReference type="InterPro" id="IPR015854">
    <property type="entry name" value="ABC_transpr_LolD-like"/>
</dbReference>
<evidence type="ECO:0000256" key="3">
    <source>
        <dbReference type="ARBA" id="ARBA00022840"/>
    </source>
</evidence>
<protein>
    <recommendedName>
        <fullName evidence="4">ABC transporter domain-containing protein</fullName>
    </recommendedName>
</protein>
<evidence type="ECO:0000259" key="4">
    <source>
        <dbReference type="PROSITE" id="PS50893"/>
    </source>
</evidence>
<dbReference type="InterPro" id="IPR017871">
    <property type="entry name" value="ABC_transporter-like_CS"/>
</dbReference>
<evidence type="ECO:0000256" key="1">
    <source>
        <dbReference type="ARBA" id="ARBA00022448"/>
    </source>
</evidence>
<dbReference type="GO" id="GO:0022857">
    <property type="term" value="F:transmembrane transporter activity"/>
    <property type="evidence" value="ECO:0007669"/>
    <property type="project" value="TreeGrafter"/>
</dbReference>
<keyword evidence="3" id="KW-0067">ATP-binding</keyword>
<dbReference type="InterPro" id="IPR027417">
    <property type="entry name" value="P-loop_NTPase"/>
</dbReference>
<dbReference type="EMBL" id="BMJH01000003">
    <property type="protein sequence ID" value="GGC71631.1"/>
    <property type="molecule type" value="Genomic_DNA"/>
</dbReference>
<accession>A0A916UFZ9</accession>
<evidence type="ECO:0000256" key="2">
    <source>
        <dbReference type="ARBA" id="ARBA00022741"/>
    </source>
</evidence>
<organism evidence="5 6">
    <name type="scientific">Hoyosella rhizosphaerae</name>
    <dbReference type="NCBI Taxonomy" id="1755582"/>
    <lineage>
        <taxon>Bacteria</taxon>
        <taxon>Bacillati</taxon>
        <taxon>Actinomycetota</taxon>
        <taxon>Actinomycetes</taxon>
        <taxon>Mycobacteriales</taxon>
        <taxon>Hoyosellaceae</taxon>
        <taxon>Hoyosella</taxon>
    </lineage>
</organism>
<dbReference type="Gene3D" id="3.40.50.300">
    <property type="entry name" value="P-loop containing nucleotide triphosphate hydrolases"/>
    <property type="match status" value="1"/>
</dbReference>
<keyword evidence="2" id="KW-0547">Nucleotide-binding</keyword>
<name>A0A916UFZ9_9ACTN</name>
<dbReference type="InterPro" id="IPR017911">
    <property type="entry name" value="MacB-like_ATP-bd"/>
</dbReference>
<dbReference type="PROSITE" id="PS50893">
    <property type="entry name" value="ABC_TRANSPORTER_2"/>
    <property type="match status" value="1"/>
</dbReference>
<keyword evidence="6" id="KW-1185">Reference proteome</keyword>
<dbReference type="Pfam" id="PF00005">
    <property type="entry name" value="ABC_tran"/>
    <property type="match status" value="1"/>
</dbReference>
<dbReference type="InterPro" id="IPR003439">
    <property type="entry name" value="ABC_transporter-like_ATP-bd"/>
</dbReference>
<dbReference type="SUPFAM" id="SSF52540">
    <property type="entry name" value="P-loop containing nucleoside triphosphate hydrolases"/>
    <property type="match status" value="1"/>
</dbReference>
<dbReference type="AlphaFoldDB" id="A0A916UFZ9"/>
<feature type="domain" description="ABC transporter" evidence="4">
    <location>
        <begin position="13"/>
        <end position="233"/>
    </location>
</feature>
<dbReference type="GO" id="GO:0005886">
    <property type="term" value="C:plasma membrane"/>
    <property type="evidence" value="ECO:0007669"/>
    <property type="project" value="TreeGrafter"/>
</dbReference>
<dbReference type="GO" id="GO:0005524">
    <property type="term" value="F:ATP binding"/>
    <property type="evidence" value="ECO:0007669"/>
    <property type="project" value="UniProtKB-KW"/>
</dbReference>
<comment type="caution">
    <text evidence="5">The sequence shown here is derived from an EMBL/GenBank/DDBJ whole genome shotgun (WGS) entry which is preliminary data.</text>
</comment>
<reference evidence="5" key="1">
    <citation type="journal article" date="2014" name="Int. J. Syst. Evol. Microbiol.">
        <title>Complete genome sequence of Corynebacterium casei LMG S-19264T (=DSM 44701T), isolated from a smear-ripened cheese.</title>
        <authorList>
            <consortium name="US DOE Joint Genome Institute (JGI-PGF)"/>
            <person name="Walter F."/>
            <person name="Albersmeier A."/>
            <person name="Kalinowski J."/>
            <person name="Ruckert C."/>
        </authorList>
    </citation>
    <scope>NUCLEOTIDE SEQUENCE</scope>
    <source>
        <strain evidence="5">CGMCC 1.15478</strain>
    </source>
</reference>
<proteinExistence type="predicted"/>
<dbReference type="CDD" id="cd03255">
    <property type="entry name" value="ABC_MJ0796_LolCDE_FtsE"/>
    <property type="match status" value="1"/>
</dbReference>
<sequence length="233" mass="24621">MTTPQSTADAPVLAGLELTKSYGTNTVLHNASIAIRPQESLAVMGPSGSGKSTLLHILSGIVKPDSGTVLFRGQPIHTWKESKRTELRRTAFGFVFQAGQLLPELPAIENVALPLILNGMPIAAAKAQAAAFFAPLGISGLEMRRPGEMSGGQAQRVAIARALVARPAVLFADEPTGALDAHTSAEVMRLLRETSRHMGTALVVVTHDSDVAAFCDRTIGVHEGTLVERTAQK</sequence>
<dbReference type="PANTHER" id="PTHR24220:SF685">
    <property type="entry name" value="ABC TRANSPORTER RELATED"/>
    <property type="match status" value="1"/>
</dbReference>